<accession>A0A7J7RFM9</accession>
<organism evidence="2 3">
    <name type="scientific">Myotis myotis</name>
    <name type="common">Greater mouse-eared bat</name>
    <name type="synonym">Vespertilio myotis</name>
    <dbReference type="NCBI Taxonomy" id="51298"/>
    <lineage>
        <taxon>Eukaryota</taxon>
        <taxon>Metazoa</taxon>
        <taxon>Chordata</taxon>
        <taxon>Craniata</taxon>
        <taxon>Vertebrata</taxon>
        <taxon>Euteleostomi</taxon>
        <taxon>Mammalia</taxon>
        <taxon>Eutheria</taxon>
        <taxon>Laurasiatheria</taxon>
        <taxon>Chiroptera</taxon>
        <taxon>Yangochiroptera</taxon>
        <taxon>Vespertilionidae</taxon>
        <taxon>Myotis</taxon>
    </lineage>
</organism>
<name>A0A7J7RFM9_MYOMY</name>
<evidence type="ECO:0000313" key="3">
    <source>
        <dbReference type="Proteomes" id="UP000527355"/>
    </source>
</evidence>
<evidence type="ECO:0000313" key="2">
    <source>
        <dbReference type="EMBL" id="KAF6274949.1"/>
    </source>
</evidence>
<dbReference type="PANTHER" id="PTHR45913:SF10">
    <property type="entry name" value="DUF4371 DOMAIN-CONTAINING PROTEIN"/>
    <property type="match status" value="1"/>
</dbReference>
<dbReference type="VEuPathDB" id="HostDB:LOC118660763"/>
<dbReference type="InterPro" id="IPR012337">
    <property type="entry name" value="RNaseH-like_sf"/>
</dbReference>
<reference evidence="2 3" key="1">
    <citation type="journal article" date="2020" name="Nature">
        <title>Six reference-quality genomes reveal evolution of bat adaptations.</title>
        <authorList>
            <person name="Jebb D."/>
            <person name="Huang Z."/>
            <person name="Pippel M."/>
            <person name="Hughes G.M."/>
            <person name="Lavrichenko K."/>
            <person name="Devanna P."/>
            <person name="Winkler S."/>
            <person name="Jermiin L.S."/>
            <person name="Skirmuntt E.C."/>
            <person name="Katzourakis A."/>
            <person name="Burkitt-Gray L."/>
            <person name="Ray D.A."/>
            <person name="Sullivan K.A.M."/>
            <person name="Roscito J.G."/>
            <person name="Kirilenko B.M."/>
            <person name="Davalos L.M."/>
            <person name="Corthals A.P."/>
            <person name="Power M.L."/>
            <person name="Jones G."/>
            <person name="Ransome R.D."/>
            <person name="Dechmann D.K.N."/>
            <person name="Locatelli A.G."/>
            <person name="Puechmaille S.J."/>
            <person name="Fedrigo O."/>
            <person name="Jarvis E.D."/>
            <person name="Hiller M."/>
            <person name="Vernes S.C."/>
            <person name="Myers E.W."/>
            <person name="Teeling E.C."/>
        </authorList>
    </citation>
    <scope>NUCLEOTIDE SEQUENCE [LARGE SCALE GENOMIC DNA]</scope>
    <source>
        <strain evidence="2">MMyoMyo1</strain>
        <tissue evidence="2">Flight muscle</tissue>
    </source>
</reference>
<gene>
    <name evidence="2" type="ORF">mMyoMyo1_010360</name>
</gene>
<dbReference type="AlphaFoldDB" id="A0A7J7RFM9"/>
<proteinExistence type="predicted"/>
<feature type="domain" description="HAT C-terminal dimerisation" evidence="1">
    <location>
        <begin position="562"/>
        <end position="623"/>
    </location>
</feature>
<dbReference type="InterPro" id="IPR008906">
    <property type="entry name" value="HATC_C_dom"/>
</dbReference>
<evidence type="ECO:0000259" key="1">
    <source>
        <dbReference type="Pfam" id="PF05699"/>
    </source>
</evidence>
<dbReference type="VEuPathDB" id="HostDB:FAM114A2"/>
<keyword evidence="3" id="KW-1185">Reference proteome</keyword>
<dbReference type="GO" id="GO:0046983">
    <property type="term" value="F:protein dimerization activity"/>
    <property type="evidence" value="ECO:0007669"/>
    <property type="project" value="InterPro"/>
</dbReference>
<dbReference type="Proteomes" id="UP000527355">
    <property type="component" value="Unassembled WGS sequence"/>
</dbReference>
<protein>
    <recommendedName>
        <fullName evidence="1">HAT C-terminal dimerisation domain-containing protein</fullName>
    </recommendedName>
</protein>
<dbReference type="Pfam" id="PF05699">
    <property type="entry name" value="Dimer_Tnp_hAT"/>
    <property type="match status" value="1"/>
</dbReference>
<dbReference type="PANTHER" id="PTHR45913">
    <property type="entry name" value="EPM2A-INTERACTING PROTEIN 1"/>
    <property type="match status" value="1"/>
</dbReference>
<sequence length="645" mass="74076">MSGPPAKKRSSSAEKDVREFQKYWTEKFGVIKKDNKALCVFCSETVVCRTSSVTRHFVSVHKNISNKTEEEQRELISRELSKTKKQPDNFMNFISGRSSFNLVAASFEVSKVIAQHGKPLSDGQYIKEAWLECAPFLFDDFSEKEKIIQRIKDLSVSRKTVKDRILKLASNTAEQLTKDLSSCQFFSICIDESIDITSSSRLAIFSRLCKGDEICEEMVALLTLPERTTGAEICKAVTNEFSSRQIDISKIVSVTTDGAPCMTDEKAGFVNLFAKEVGHTLIGFHCIIHEEALCAKAGLKELQEVMQTVTKVVNYISARALNKRQFQVLLNEVESVYKGLKMYNNIRWLSRGLVLKRFVECLNEITLFLNNQHVSYQELSDATWVSKLMFFADFCEHLNDLSVKLQGTGKTLDVICGYIKAFEKKLEVFKRDVDGERFRYFPNLKRHIKDLPKDDRTDCQSLQKLFLNIIESTIEQLFSTFAKFRELEETAKFMRFPDSMKLEELNLKMFSWIDMADFEMQLIEFQSSSIWKQKFIDLRVDLENIEKNRLETGVPERSVENELLRTWNAIPEIFFCLKNLATALLSMFSSTYACESLFSVMNFVKSRNRSSLTDESSSSCISLKVTKYKPDVKSLSSVMQQQKSH</sequence>
<comment type="caution">
    <text evidence="2">The sequence shown here is derived from an EMBL/GenBank/DDBJ whole genome shotgun (WGS) entry which is preliminary data.</text>
</comment>
<dbReference type="SUPFAM" id="SSF53098">
    <property type="entry name" value="Ribonuclease H-like"/>
    <property type="match status" value="1"/>
</dbReference>
<dbReference type="EMBL" id="JABWUV010000028">
    <property type="protein sequence ID" value="KAF6274949.1"/>
    <property type="molecule type" value="Genomic_DNA"/>
</dbReference>